<organism evidence="2 3">
    <name type="scientific">Glossina pallidipes</name>
    <name type="common">Tsetse fly</name>
    <dbReference type="NCBI Taxonomy" id="7398"/>
    <lineage>
        <taxon>Eukaryota</taxon>
        <taxon>Metazoa</taxon>
        <taxon>Ecdysozoa</taxon>
        <taxon>Arthropoda</taxon>
        <taxon>Hexapoda</taxon>
        <taxon>Insecta</taxon>
        <taxon>Pterygota</taxon>
        <taxon>Neoptera</taxon>
        <taxon>Endopterygota</taxon>
        <taxon>Diptera</taxon>
        <taxon>Brachycera</taxon>
        <taxon>Muscomorpha</taxon>
        <taxon>Hippoboscoidea</taxon>
        <taxon>Glossinidae</taxon>
        <taxon>Glossina</taxon>
    </lineage>
</organism>
<proteinExistence type="predicted"/>
<evidence type="ECO:0000256" key="1">
    <source>
        <dbReference type="SAM" id="MobiDB-lite"/>
    </source>
</evidence>
<accession>A0A1A9Z8M6</accession>
<evidence type="ECO:0008006" key="4">
    <source>
        <dbReference type="Google" id="ProtNLM"/>
    </source>
</evidence>
<feature type="compositionally biased region" description="Polar residues" evidence="1">
    <location>
        <begin position="12"/>
        <end position="21"/>
    </location>
</feature>
<reference evidence="3" key="1">
    <citation type="submission" date="2014-03" db="EMBL/GenBank/DDBJ databases">
        <authorList>
            <person name="Aksoy S."/>
            <person name="Warren W."/>
            <person name="Wilson R.K."/>
        </authorList>
    </citation>
    <scope>NUCLEOTIDE SEQUENCE [LARGE SCALE GENOMIC DNA]</scope>
    <source>
        <strain evidence="3">IAEA</strain>
    </source>
</reference>
<dbReference type="InterPro" id="IPR036691">
    <property type="entry name" value="Endo/exonu/phosph_ase_sf"/>
</dbReference>
<feature type="compositionally biased region" description="Low complexity" evidence="1">
    <location>
        <begin position="22"/>
        <end position="31"/>
    </location>
</feature>
<evidence type="ECO:0000313" key="3">
    <source>
        <dbReference type="Proteomes" id="UP000092445"/>
    </source>
</evidence>
<evidence type="ECO:0000313" key="2">
    <source>
        <dbReference type="EnsemblMetazoa" id="GPAI007070-PA"/>
    </source>
</evidence>
<keyword evidence="3" id="KW-1185">Reference proteome</keyword>
<dbReference type="AlphaFoldDB" id="A0A1A9Z8M6"/>
<dbReference type="EnsemblMetazoa" id="GPAI007070-RA">
    <property type="protein sequence ID" value="GPAI007070-PA"/>
    <property type="gene ID" value="GPAI007070"/>
</dbReference>
<dbReference type="Proteomes" id="UP000092445">
    <property type="component" value="Unassembled WGS sequence"/>
</dbReference>
<reference evidence="2" key="2">
    <citation type="submission" date="2020-05" db="UniProtKB">
        <authorList>
            <consortium name="EnsemblMetazoa"/>
        </authorList>
    </citation>
    <scope>IDENTIFICATION</scope>
    <source>
        <strain evidence="2">IAEA</strain>
    </source>
</reference>
<sequence length="355" mass="40274">MRHHGPRATALSAMSQQATLQSTSKSTSKSNSKYHSKTKPDGFAFDLQPSNEGDELLVIPSRKTGFVPRELHVVVIAETWLKSEVNSSEVSYPEYQVFTRGRCDKIDSGILIAVRFTILTKLLSISNLDSAQNLNRIFVTCPYPASDTHTQPHSHSGSVLLLGPNDILIMLGDFNMISIGWDPYQEVGFYVPCYTSIRCDSIFEDICKFRLMQLNKSEGDLHPPICISLDVEWCKRNELDIREQEYNFFNTNYGTLHMQLSVVNWESCNSNLDSLLTFFYDTLKSTSPYCLPLKPIGSTSMCPEWSAKDLKGIRKYCASYMVAKQRFLAVQNKCYSKYLLKKGSWITMAYASGRY</sequence>
<feature type="region of interest" description="Disordered" evidence="1">
    <location>
        <begin position="1"/>
        <end position="45"/>
    </location>
</feature>
<dbReference type="SUPFAM" id="SSF56219">
    <property type="entry name" value="DNase I-like"/>
    <property type="match status" value="1"/>
</dbReference>
<dbReference type="Gene3D" id="3.60.10.10">
    <property type="entry name" value="Endonuclease/exonuclease/phosphatase"/>
    <property type="match status" value="1"/>
</dbReference>
<name>A0A1A9Z8M6_GLOPL</name>
<protein>
    <recommendedName>
        <fullName evidence="4">Endonuclease/exonuclease/phosphatase domain-containing protein</fullName>
    </recommendedName>
</protein>
<dbReference type="VEuPathDB" id="VectorBase:GPAI007070"/>